<evidence type="ECO:0000313" key="3">
    <source>
        <dbReference type="Proteomes" id="UP000321172"/>
    </source>
</evidence>
<dbReference type="GO" id="GO:0033958">
    <property type="term" value="F:DNA-deoxyinosine glycosylase activity"/>
    <property type="evidence" value="ECO:0007669"/>
    <property type="project" value="UniProtKB-EC"/>
</dbReference>
<keyword evidence="2" id="KW-0326">Glycosidase</keyword>
<feature type="domain" description="Uracil-DNA glycosylase-like" evidence="1">
    <location>
        <begin position="6"/>
        <end position="154"/>
    </location>
</feature>
<dbReference type="NCBIfam" id="TIGR04274">
    <property type="entry name" value="hypoxanDNAglyco"/>
    <property type="match status" value="1"/>
</dbReference>
<evidence type="ECO:0000313" key="2">
    <source>
        <dbReference type="EMBL" id="QEA17540.1"/>
    </source>
</evidence>
<dbReference type="Proteomes" id="UP000321172">
    <property type="component" value="Chromosome"/>
</dbReference>
<protein>
    <submittedName>
        <fullName evidence="2">DNA-deoxyinosine glycosylase</fullName>
        <ecNumber evidence="2">3.2.2.15</ecNumber>
    </submittedName>
</protein>
<dbReference type="OrthoDB" id="9799921at2"/>
<dbReference type="Pfam" id="PF03167">
    <property type="entry name" value="UDG"/>
    <property type="match status" value="1"/>
</dbReference>
<sequence length="158" mass="16930">MLRGFPPVYRPDARVLILGSLPGAQSLARQSYYANPRNQFWQLVGSVIGVDLVGCDYADRLATLIAHRVALWDVVSTGHRQGSLDADLKIAERSDLAGLVARLPDLRAIAFNGQLAARQAADAGAAVELITLPSSSPAHTLPLAQKQTAWNAIGRHLS</sequence>
<gene>
    <name evidence="2" type="ORF">FRF71_09660</name>
</gene>
<proteinExistence type="predicted"/>
<dbReference type="SMART" id="SM00987">
    <property type="entry name" value="UreE_C"/>
    <property type="match status" value="1"/>
</dbReference>
<organism evidence="2 3">
    <name type="scientific">Novosphingobium ginsenosidimutans</name>
    <dbReference type="NCBI Taxonomy" id="1176536"/>
    <lineage>
        <taxon>Bacteria</taxon>
        <taxon>Pseudomonadati</taxon>
        <taxon>Pseudomonadota</taxon>
        <taxon>Alphaproteobacteria</taxon>
        <taxon>Sphingomonadales</taxon>
        <taxon>Sphingomonadaceae</taxon>
        <taxon>Novosphingobium</taxon>
    </lineage>
</organism>
<keyword evidence="2" id="KW-0378">Hydrolase</keyword>
<accession>A0A5B8SA22</accession>
<evidence type="ECO:0000259" key="1">
    <source>
        <dbReference type="SMART" id="SM00986"/>
    </source>
</evidence>
<dbReference type="EMBL" id="CP042345">
    <property type="protein sequence ID" value="QEA17540.1"/>
    <property type="molecule type" value="Genomic_DNA"/>
</dbReference>
<dbReference type="SUPFAM" id="SSF52141">
    <property type="entry name" value="Uracil-DNA glycosylase-like"/>
    <property type="match status" value="1"/>
</dbReference>
<name>A0A5B8SA22_9SPHN</name>
<dbReference type="KEGG" id="ngf:FRF71_09660"/>
<dbReference type="InterPro" id="IPR026353">
    <property type="entry name" value="Hypoxan-DNA_Glyclase"/>
</dbReference>
<dbReference type="Gene3D" id="3.40.470.10">
    <property type="entry name" value="Uracil-DNA glycosylase-like domain"/>
    <property type="match status" value="1"/>
</dbReference>
<dbReference type="SMART" id="SM00986">
    <property type="entry name" value="UDG"/>
    <property type="match status" value="1"/>
</dbReference>
<dbReference type="AlphaFoldDB" id="A0A5B8SA22"/>
<reference evidence="2 3" key="1">
    <citation type="journal article" date="2013" name="J. Microbiol. Biotechnol.">
        <title>Novosphingobium ginsenosidimutans sp. nov., with the ability to convert ginsenoside.</title>
        <authorList>
            <person name="Kim J.K."/>
            <person name="He D."/>
            <person name="Liu Q.M."/>
            <person name="Park H.Y."/>
            <person name="Jung M.S."/>
            <person name="Yoon M.H."/>
            <person name="Kim S.C."/>
            <person name="Im W.T."/>
        </authorList>
    </citation>
    <scope>NUCLEOTIDE SEQUENCE [LARGE SCALE GENOMIC DNA]</scope>
    <source>
        <strain evidence="2 3">FW-6</strain>
    </source>
</reference>
<dbReference type="InterPro" id="IPR036895">
    <property type="entry name" value="Uracil-DNA_glycosylase-like_sf"/>
</dbReference>
<dbReference type="EC" id="3.2.2.15" evidence="2"/>
<dbReference type="CDD" id="cd10032">
    <property type="entry name" value="UDG-F6_HDG"/>
    <property type="match status" value="1"/>
</dbReference>
<keyword evidence="3" id="KW-1185">Reference proteome</keyword>
<dbReference type="InterPro" id="IPR005122">
    <property type="entry name" value="Uracil-DNA_glycosylase-like"/>
</dbReference>